<evidence type="ECO:0000313" key="7">
    <source>
        <dbReference type="EMBL" id="SIT72173.1"/>
    </source>
</evidence>
<gene>
    <name evidence="7" type="ORF">SAMN05216526_1588</name>
</gene>
<evidence type="ECO:0000256" key="2">
    <source>
        <dbReference type="ARBA" id="ARBA00022516"/>
    </source>
</evidence>
<evidence type="ECO:0000256" key="3">
    <source>
        <dbReference type="ARBA" id="ARBA00022679"/>
    </source>
</evidence>
<dbReference type="CDD" id="cd07989">
    <property type="entry name" value="LPLAT_AGPAT-like"/>
    <property type="match status" value="1"/>
</dbReference>
<organism evidence="7 8">
    <name type="scientific">Ectothiorhodosinus mongolicus</name>
    <dbReference type="NCBI Taxonomy" id="233100"/>
    <lineage>
        <taxon>Bacteria</taxon>
        <taxon>Pseudomonadati</taxon>
        <taxon>Pseudomonadota</taxon>
        <taxon>Gammaproteobacteria</taxon>
        <taxon>Chromatiales</taxon>
        <taxon>Ectothiorhodospiraceae</taxon>
        <taxon>Ectothiorhodosinus</taxon>
    </lineage>
</organism>
<comment type="pathway">
    <text evidence="1">Lipid metabolism.</text>
</comment>
<dbReference type="AlphaFoldDB" id="A0A1R3W5Z9"/>
<keyword evidence="5 7" id="KW-0012">Acyltransferase</keyword>
<dbReference type="GO" id="GO:0006654">
    <property type="term" value="P:phosphatidic acid biosynthetic process"/>
    <property type="evidence" value="ECO:0007669"/>
    <property type="project" value="TreeGrafter"/>
</dbReference>
<feature type="domain" description="Phospholipid/glycerol acyltransferase" evidence="6">
    <location>
        <begin position="65"/>
        <end position="177"/>
    </location>
</feature>
<sequence length="246" mass="27903">MRRLLRFAALAPLLLIGVLLTLTWGRSDAYPGRVFRRLIRRWYRAFCWVCGLQIHVFGRSLSEPALQVSNHVSWLDIPILGTCSDADFLSKSEVRHWPLVGWLSSRVGTLFIRRGEHGEAQAMRQQISHRLAQGETVHVFPEGTTTDGQQVRRFHHRLFAAAADTSRPVQPVALVYPPDPQRLNDPAFIDDAALLPHAWGLLGERRVRVEVHFLPPLAAMEQARELSRSAEQVISGCLSQRLNREV</sequence>
<dbReference type="STRING" id="233100.SAMN05216526_1588"/>
<protein>
    <submittedName>
        <fullName evidence="7">Lyso-ornithine lipid acyltransferase</fullName>
    </submittedName>
</protein>
<dbReference type="PANTHER" id="PTHR10434">
    <property type="entry name" value="1-ACYL-SN-GLYCEROL-3-PHOSPHATE ACYLTRANSFERASE"/>
    <property type="match status" value="1"/>
</dbReference>
<dbReference type="SUPFAM" id="SSF69593">
    <property type="entry name" value="Glycerol-3-phosphate (1)-acyltransferase"/>
    <property type="match status" value="1"/>
</dbReference>
<accession>A0A1R3W5Z9</accession>
<evidence type="ECO:0000256" key="1">
    <source>
        <dbReference type="ARBA" id="ARBA00005189"/>
    </source>
</evidence>
<dbReference type="Proteomes" id="UP000223759">
    <property type="component" value="Unassembled WGS sequence"/>
</dbReference>
<keyword evidence="3 7" id="KW-0808">Transferase</keyword>
<dbReference type="InterPro" id="IPR002123">
    <property type="entry name" value="Plipid/glycerol_acylTrfase"/>
</dbReference>
<reference evidence="7 8" key="1">
    <citation type="submission" date="2017-01" db="EMBL/GenBank/DDBJ databases">
        <authorList>
            <person name="Mah S.A."/>
            <person name="Swanson W.J."/>
            <person name="Moy G.W."/>
            <person name="Vacquier V.D."/>
        </authorList>
    </citation>
    <scope>NUCLEOTIDE SEQUENCE [LARGE SCALE GENOMIC DNA]</scope>
    <source>
        <strain evidence="7 8">M9</strain>
    </source>
</reference>
<dbReference type="GO" id="GO:0003841">
    <property type="term" value="F:1-acylglycerol-3-phosphate O-acyltransferase activity"/>
    <property type="evidence" value="ECO:0007669"/>
    <property type="project" value="TreeGrafter"/>
</dbReference>
<dbReference type="OrthoDB" id="319710at2"/>
<keyword evidence="8" id="KW-1185">Reference proteome</keyword>
<keyword evidence="2" id="KW-0444">Lipid biosynthesis</keyword>
<proteinExistence type="predicted"/>
<dbReference type="EMBL" id="FTPK01000003">
    <property type="protein sequence ID" value="SIT72173.1"/>
    <property type="molecule type" value="Genomic_DNA"/>
</dbReference>
<dbReference type="PANTHER" id="PTHR10434:SF64">
    <property type="entry name" value="1-ACYL-SN-GLYCEROL-3-PHOSPHATE ACYLTRANSFERASE-RELATED"/>
    <property type="match status" value="1"/>
</dbReference>
<dbReference type="Pfam" id="PF01553">
    <property type="entry name" value="Acyltransferase"/>
    <property type="match status" value="1"/>
</dbReference>
<dbReference type="RefSeq" id="WP_143339956.1">
    <property type="nucleotide sequence ID" value="NZ_FTPK01000003.1"/>
</dbReference>
<evidence type="ECO:0000256" key="4">
    <source>
        <dbReference type="ARBA" id="ARBA00023098"/>
    </source>
</evidence>
<evidence type="ECO:0000256" key="5">
    <source>
        <dbReference type="ARBA" id="ARBA00023315"/>
    </source>
</evidence>
<name>A0A1R3W5Z9_9GAMM</name>
<keyword evidence="4" id="KW-0443">Lipid metabolism</keyword>
<evidence type="ECO:0000259" key="6">
    <source>
        <dbReference type="SMART" id="SM00563"/>
    </source>
</evidence>
<dbReference type="SMART" id="SM00563">
    <property type="entry name" value="PlsC"/>
    <property type="match status" value="1"/>
</dbReference>
<evidence type="ECO:0000313" key="8">
    <source>
        <dbReference type="Proteomes" id="UP000223759"/>
    </source>
</evidence>